<dbReference type="SUPFAM" id="SSF53335">
    <property type="entry name" value="S-adenosyl-L-methionine-dependent methyltransferases"/>
    <property type="match status" value="1"/>
</dbReference>
<reference evidence="1" key="1">
    <citation type="journal article" date="2015" name="PeerJ">
        <title>First genomic representation of candidate bacterial phylum KSB3 points to enhanced environmental sensing as a trigger of wastewater bulking.</title>
        <authorList>
            <person name="Sekiguchi Y."/>
            <person name="Ohashi A."/>
            <person name="Parks D.H."/>
            <person name="Yamauchi T."/>
            <person name="Tyson G.W."/>
            <person name="Hugenholtz P."/>
        </authorList>
    </citation>
    <scope>NUCLEOTIDE SEQUENCE [LARGE SCALE GENOMIC DNA]</scope>
</reference>
<protein>
    <submittedName>
        <fullName evidence="1">Methyltransferase type 12</fullName>
    </submittedName>
</protein>
<dbReference type="CDD" id="cd02440">
    <property type="entry name" value="AdoMet_MTases"/>
    <property type="match status" value="1"/>
</dbReference>
<dbReference type="HOGENOM" id="CLU_724905_0_0_0"/>
<dbReference type="EMBL" id="DF820474">
    <property type="protein sequence ID" value="GAK60663.1"/>
    <property type="molecule type" value="Genomic_DNA"/>
</dbReference>
<dbReference type="GO" id="GO:0008168">
    <property type="term" value="F:methyltransferase activity"/>
    <property type="evidence" value="ECO:0007669"/>
    <property type="project" value="UniProtKB-KW"/>
</dbReference>
<accession>A0A081C7V8</accession>
<dbReference type="GO" id="GO:0032259">
    <property type="term" value="P:methylation"/>
    <property type="evidence" value="ECO:0007669"/>
    <property type="project" value="UniProtKB-KW"/>
</dbReference>
<evidence type="ECO:0000313" key="1">
    <source>
        <dbReference type="EMBL" id="GAK60663.1"/>
    </source>
</evidence>
<gene>
    <name evidence="1" type="ORF">U27_00560</name>
</gene>
<dbReference type="PANTHER" id="PTHR43861">
    <property type="entry name" value="TRANS-ACONITATE 2-METHYLTRANSFERASE-RELATED"/>
    <property type="match status" value="1"/>
</dbReference>
<dbReference type="InterPro" id="IPR029063">
    <property type="entry name" value="SAM-dependent_MTases_sf"/>
</dbReference>
<dbReference type="AlphaFoldDB" id="A0A081C7V8"/>
<evidence type="ECO:0000313" key="2">
    <source>
        <dbReference type="Proteomes" id="UP000030661"/>
    </source>
</evidence>
<organism evidence="1">
    <name type="scientific">Vecturithrix granuli</name>
    <dbReference type="NCBI Taxonomy" id="1499967"/>
    <lineage>
        <taxon>Bacteria</taxon>
        <taxon>Candidatus Moduliflexota</taxon>
        <taxon>Candidatus Vecturitrichia</taxon>
        <taxon>Candidatus Vecturitrichales</taxon>
        <taxon>Candidatus Vecturitrichaceae</taxon>
        <taxon>Candidatus Vecturithrix</taxon>
    </lineage>
</organism>
<dbReference type="STRING" id="1499967.U27_00560"/>
<dbReference type="Proteomes" id="UP000030661">
    <property type="component" value="Unassembled WGS sequence"/>
</dbReference>
<dbReference type="PANTHER" id="PTHR43861:SF6">
    <property type="entry name" value="METHYLTRANSFERASE TYPE 11"/>
    <property type="match status" value="1"/>
</dbReference>
<dbReference type="Gene3D" id="3.40.50.150">
    <property type="entry name" value="Vaccinia Virus protein VP39"/>
    <property type="match status" value="1"/>
</dbReference>
<keyword evidence="1" id="KW-0489">Methyltransferase</keyword>
<name>A0A081C7V8_VECG1</name>
<sequence length="386" mass="43976">MNNTQCPICKKYTLAEILKTDGSVSSDGVFQPFSISLTTCEFCGNAHILQDAGMLQHIQKFYQQEYAFLLSSEEEEPCEITEHTARKYSESLVSFFSAYIDCAVHHRILDVGAGKGNFLTALHKKYPSIEKHAIEPGPAYKHLVKHPFLKSAQKNFFDPSFFNEKFDLVSLSFVLEHVSSPVEFLRSIKQVLTDKHSLVLVEVPNFSHNKSDLLTFDHLFKYTETSFENLVFCSGFSIVARQVDPKRVPMQFVIQPDIKRSIIARSEFQTFMNAHEYLQFVTSEANKISTDHIAIYGQGLLLPYFLGTAVIKLKNIKCIIDDNPLYHHTLYRGVIPIVSLDEFSKDLHFEVSAILLAMNDCYHENVLSKLQSKNLNIPIYGQWGSI</sequence>
<proteinExistence type="predicted"/>
<dbReference type="Pfam" id="PF13489">
    <property type="entry name" value="Methyltransf_23"/>
    <property type="match status" value="1"/>
</dbReference>
<keyword evidence="1" id="KW-0808">Transferase</keyword>
<keyword evidence="2" id="KW-1185">Reference proteome</keyword>